<accession>A0A8S5L8Q6</accession>
<dbReference type="EMBL" id="BK014654">
    <property type="protein sequence ID" value="DAD66146.1"/>
    <property type="molecule type" value="Genomic_DNA"/>
</dbReference>
<protein>
    <submittedName>
        <fullName evidence="1">Uncharacterized protein</fullName>
    </submittedName>
</protein>
<sequence length="34" mass="3953">MISEKVFIIVNFYDGSIDFVGSEIELLILKYREA</sequence>
<name>A0A8S5L8Q6_9CAUD</name>
<evidence type="ECO:0000313" key="1">
    <source>
        <dbReference type="EMBL" id="DAD66146.1"/>
    </source>
</evidence>
<proteinExistence type="predicted"/>
<reference evidence="1" key="1">
    <citation type="journal article" date="2021" name="Proc. Natl. Acad. Sci. U.S.A.">
        <title>A Catalog of Tens of Thousands of Viruses from Human Metagenomes Reveals Hidden Associations with Chronic Diseases.</title>
        <authorList>
            <person name="Tisza M.J."/>
            <person name="Buck C.B."/>
        </authorList>
    </citation>
    <scope>NUCLEOTIDE SEQUENCE</scope>
    <source>
        <strain evidence="1">CtzpQ31</strain>
    </source>
</reference>
<organism evidence="1">
    <name type="scientific">Siphoviridae sp. ctzpQ31</name>
    <dbReference type="NCBI Taxonomy" id="2823613"/>
    <lineage>
        <taxon>Viruses</taxon>
        <taxon>Duplodnaviria</taxon>
        <taxon>Heunggongvirae</taxon>
        <taxon>Uroviricota</taxon>
        <taxon>Caudoviricetes</taxon>
    </lineage>
</organism>